<evidence type="ECO:0000256" key="5">
    <source>
        <dbReference type="ARBA" id="ARBA00022842"/>
    </source>
</evidence>
<evidence type="ECO:0000313" key="11">
    <source>
        <dbReference type="EMBL" id="CAB4577682.1"/>
    </source>
</evidence>
<dbReference type="PROSITE" id="PS00710">
    <property type="entry name" value="PGM_PMM"/>
    <property type="match status" value="1"/>
</dbReference>
<keyword evidence="6" id="KW-0413">Isomerase</keyword>
<dbReference type="EMBL" id="CAEZTW010000022">
    <property type="protein sequence ID" value="CAB4577682.1"/>
    <property type="molecule type" value="Genomic_DNA"/>
</dbReference>
<keyword evidence="3" id="KW-0597">Phosphoprotein</keyword>
<dbReference type="InterPro" id="IPR016055">
    <property type="entry name" value="A-D-PHexomutase_a/b/a-I/II/III"/>
</dbReference>
<keyword evidence="4" id="KW-0479">Metal-binding</keyword>
<dbReference type="InterPro" id="IPR005846">
    <property type="entry name" value="A-D-PHexomutase_a/b/a-III"/>
</dbReference>
<dbReference type="GO" id="GO:0006166">
    <property type="term" value="P:purine ribonucleoside salvage"/>
    <property type="evidence" value="ECO:0007669"/>
    <property type="project" value="TreeGrafter"/>
</dbReference>
<proteinExistence type="inferred from homology"/>
<feature type="domain" description="Alpha-D-phosphohexomutase alpha/beta/alpha" evidence="10">
    <location>
        <begin position="318"/>
        <end position="421"/>
    </location>
</feature>
<organism evidence="11">
    <name type="scientific">freshwater metagenome</name>
    <dbReference type="NCBI Taxonomy" id="449393"/>
    <lineage>
        <taxon>unclassified sequences</taxon>
        <taxon>metagenomes</taxon>
        <taxon>ecological metagenomes</taxon>
    </lineage>
</organism>
<evidence type="ECO:0000259" key="7">
    <source>
        <dbReference type="Pfam" id="PF00408"/>
    </source>
</evidence>
<keyword evidence="5" id="KW-0460">Magnesium</keyword>
<dbReference type="SUPFAM" id="SSF55957">
    <property type="entry name" value="Phosphoglucomutase, C-terminal domain"/>
    <property type="match status" value="1"/>
</dbReference>
<evidence type="ECO:0000256" key="3">
    <source>
        <dbReference type="ARBA" id="ARBA00022553"/>
    </source>
</evidence>
<sequence>MISDQLRVEVQEWIDNDPDKETAKQLSDWLKEGNSNDLERCFSGFLQFGTAGLRGPIGPGPSCMNRAVVSRTATAIVEFMKKNHLTSVVIGRDARHGSDQFSQDSAEIFSGAGMKTYVLPRALPTPVLAFAINKLKVDVGIMVTASHNPATDNGYKVYLGGVVAGVNYRGSQIIPPVDTEISNLIAKANKNPPRSQDFQTVNESVIDDYISSVAALSTTENNLKVVYTPLHGVGAETFIEVFKRARFASPILVTEQVVPDPNFPTTPFPNPEESGSMDMALEYAKQNKADVVIANDPDADRCAIAVVNSQGLWQVLRGDEIGVLLGDYLIKKSTDSDTAIANSLVSSSLLGKIANKHRLKFEETLTGFKWISKIDNLLFGYEEALGYCVDQKNVNDKDGISAALILVQIVNELKTSGQSIFDYLEKLGSEYGFHRTDQISIRVTNLNEIDELLKKVTTTPPQTLLSNALISYENLSESKMMPTVGVRLNYENGIRVIIRPSGTEPKLKCYIEVISSTKNEAENLISQIKQALTKVLS</sequence>
<dbReference type="InterPro" id="IPR016066">
    <property type="entry name" value="A-D-PHexomutase_CS"/>
</dbReference>
<dbReference type="InterPro" id="IPR036900">
    <property type="entry name" value="A-D-PHexomutase_C_sf"/>
</dbReference>
<dbReference type="AlphaFoldDB" id="A0A6J6EMQ0"/>
<dbReference type="Gene3D" id="3.30.310.50">
    <property type="entry name" value="Alpha-D-phosphohexomutase, C-terminal domain"/>
    <property type="match status" value="1"/>
</dbReference>
<dbReference type="InterPro" id="IPR005843">
    <property type="entry name" value="A-D-PHexomutase_C"/>
</dbReference>
<dbReference type="Pfam" id="PF02878">
    <property type="entry name" value="PGM_PMM_I"/>
    <property type="match status" value="1"/>
</dbReference>
<dbReference type="Pfam" id="PF02880">
    <property type="entry name" value="PGM_PMM_III"/>
    <property type="match status" value="1"/>
</dbReference>
<evidence type="ECO:0000259" key="9">
    <source>
        <dbReference type="Pfam" id="PF02879"/>
    </source>
</evidence>
<dbReference type="PANTHER" id="PTHR45745">
    <property type="entry name" value="PHOSPHOMANNOMUTASE 45A"/>
    <property type="match status" value="1"/>
</dbReference>
<dbReference type="SUPFAM" id="SSF53738">
    <property type="entry name" value="Phosphoglucomutase, first 3 domains"/>
    <property type="match status" value="3"/>
</dbReference>
<evidence type="ECO:0000256" key="2">
    <source>
        <dbReference type="ARBA" id="ARBA00010231"/>
    </source>
</evidence>
<evidence type="ECO:0000259" key="8">
    <source>
        <dbReference type="Pfam" id="PF02878"/>
    </source>
</evidence>
<accession>A0A6J6EMQ0</accession>
<feature type="domain" description="Alpha-D-phosphohexomutase alpha/beta/alpha" evidence="8">
    <location>
        <begin position="47"/>
        <end position="189"/>
    </location>
</feature>
<reference evidence="11" key="1">
    <citation type="submission" date="2020-05" db="EMBL/GenBank/DDBJ databases">
        <authorList>
            <person name="Chiriac C."/>
            <person name="Salcher M."/>
            <person name="Ghai R."/>
            <person name="Kavagutti S V."/>
        </authorList>
    </citation>
    <scope>NUCLEOTIDE SEQUENCE</scope>
</reference>
<evidence type="ECO:0000259" key="10">
    <source>
        <dbReference type="Pfam" id="PF02880"/>
    </source>
</evidence>
<dbReference type="Pfam" id="PF02879">
    <property type="entry name" value="PGM_PMM_II"/>
    <property type="match status" value="1"/>
</dbReference>
<dbReference type="Gene3D" id="3.40.120.10">
    <property type="entry name" value="Alpha-D-Glucose-1,6-Bisphosphate, subunit A, domain 3"/>
    <property type="match status" value="3"/>
</dbReference>
<dbReference type="InterPro" id="IPR005845">
    <property type="entry name" value="A-D-PHexomutase_a/b/a-II"/>
</dbReference>
<name>A0A6J6EMQ0_9ZZZZ</name>
<evidence type="ECO:0000256" key="4">
    <source>
        <dbReference type="ARBA" id="ARBA00022723"/>
    </source>
</evidence>
<dbReference type="GO" id="GO:0008973">
    <property type="term" value="F:phosphopentomutase activity"/>
    <property type="evidence" value="ECO:0007669"/>
    <property type="project" value="TreeGrafter"/>
</dbReference>
<comment type="similarity">
    <text evidence="2">Belongs to the phosphohexose mutase family.</text>
</comment>
<evidence type="ECO:0000313" key="12">
    <source>
        <dbReference type="EMBL" id="CAB4816022.1"/>
    </source>
</evidence>
<dbReference type="GO" id="GO:0005975">
    <property type="term" value="P:carbohydrate metabolic process"/>
    <property type="evidence" value="ECO:0007669"/>
    <property type="project" value="InterPro"/>
</dbReference>
<dbReference type="PRINTS" id="PR00509">
    <property type="entry name" value="PGMPMM"/>
</dbReference>
<gene>
    <name evidence="11" type="ORF">UFOPK1766_00234</name>
    <name evidence="12" type="ORF">UFOPK3162_00193</name>
</gene>
<feature type="domain" description="Alpha-D-phosphohexomutase C-terminal" evidence="7">
    <location>
        <begin position="482"/>
        <end position="515"/>
    </location>
</feature>
<comment type="cofactor">
    <cofactor evidence="1">
        <name>Mg(2+)</name>
        <dbReference type="ChEBI" id="CHEBI:18420"/>
    </cofactor>
</comment>
<dbReference type="CDD" id="cd05799">
    <property type="entry name" value="PGM2"/>
    <property type="match status" value="1"/>
</dbReference>
<feature type="domain" description="Alpha-D-phosphohexomutase alpha/beta/alpha" evidence="9">
    <location>
        <begin position="208"/>
        <end position="305"/>
    </location>
</feature>
<dbReference type="PANTHER" id="PTHR45745:SF1">
    <property type="entry name" value="PHOSPHOGLUCOMUTASE 2B-RELATED"/>
    <property type="match status" value="1"/>
</dbReference>
<protein>
    <submittedName>
        <fullName evidence="11">Unannotated protein</fullName>
    </submittedName>
</protein>
<dbReference type="EMBL" id="CAFABB010000018">
    <property type="protein sequence ID" value="CAB4816022.1"/>
    <property type="molecule type" value="Genomic_DNA"/>
</dbReference>
<dbReference type="InterPro" id="IPR005844">
    <property type="entry name" value="A-D-PHexomutase_a/b/a-I"/>
</dbReference>
<dbReference type="InterPro" id="IPR005841">
    <property type="entry name" value="Alpha-D-phosphohexomutase_SF"/>
</dbReference>
<evidence type="ECO:0000256" key="1">
    <source>
        <dbReference type="ARBA" id="ARBA00001946"/>
    </source>
</evidence>
<dbReference type="Pfam" id="PF00408">
    <property type="entry name" value="PGM_PMM_IV"/>
    <property type="match status" value="1"/>
</dbReference>
<evidence type="ECO:0000256" key="6">
    <source>
        <dbReference type="ARBA" id="ARBA00023235"/>
    </source>
</evidence>
<dbReference type="GO" id="GO:0000287">
    <property type="term" value="F:magnesium ion binding"/>
    <property type="evidence" value="ECO:0007669"/>
    <property type="project" value="InterPro"/>
</dbReference>